<reference evidence="2 3" key="1">
    <citation type="submission" date="2020-05" db="EMBL/GenBank/DDBJ databases">
        <title>Draft genome sequence of Desulfovibrio psychrotolerans JS1T.</title>
        <authorList>
            <person name="Ueno A."/>
            <person name="Tamazawa S."/>
            <person name="Tamamura S."/>
            <person name="Murakami T."/>
            <person name="Kiyama T."/>
            <person name="Inomata H."/>
            <person name="Amano Y."/>
            <person name="Miyakawa K."/>
            <person name="Tamaki H."/>
            <person name="Naganuma T."/>
            <person name="Kaneko K."/>
        </authorList>
    </citation>
    <scope>NUCLEOTIDE SEQUENCE [LARGE SCALE GENOMIC DNA]</scope>
    <source>
        <strain evidence="2 3">JS1</strain>
    </source>
</reference>
<dbReference type="RefSeq" id="WP_174408509.1">
    <property type="nucleotide sequence ID" value="NZ_BLVP01000001.1"/>
</dbReference>
<protein>
    <submittedName>
        <fullName evidence="2">Uncharacterized protein</fullName>
    </submittedName>
</protein>
<gene>
    <name evidence="2" type="ORF">DSM19430T_05270</name>
</gene>
<comment type="caution">
    <text evidence="2">The sequence shown here is derived from an EMBL/GenBank/DDBJ whole genome shotgun (WGS) entry which is preliminary data.</text>
</comment>
<feature type="transmembrane region" description="Helical" evidence="1">
    <location>
        <begin position="6"/>
        <end position="29"/>
    </location>
</feature>
<proteinExistence type="predicted"/>
<organism evidence="2 3">
    <name type="scientific">Desulfovibrio psychrotolerans</name>
    <dbReference type="NCBI Taxonomy" id="415242"/>
    <lineage>
        <taxon>Bacteria</taxon>
        <taxon>Pseudomonadati</taxon>
        <taxon>Thermodesulfobacteriota</taxon>
        <taxon>Desulfovibrionia</taxon>
        <taxon>Desulfovibrionales</taxon>
        <taxon>Desulfovibrionaceae</taxon>
        <taxon>Desulfovibrio</taxon>
    </lineage>
</organism>
<dbReference type="Proteomes" id="UP000503820">
    <property type="component" value="Unassembled WGS sequence"/>
</dbReference>
<evidence type="ECO:0000256" key="1">
    <source>
        <dbReference type="SAM" id="Phobius"/>
    </source>
</evidence>
<evidence type="ECO:0000313" key="3">
    <source>
        <dbReference type="Proteomes" id="UP000503820"/>
    </source>
</evidence>
<keyword evidence="1" id="KW-1133">Transmembrane helix</keyword>
<evidence type="ECO:0000313" key="2">
    <source>
        <dbReference type="EMBL" id="GFM35843.1"/>
    </source>
</evidence>
<feature type="transmembrane region" description="Helical" evidence="1">
    <location>
        <begin position="36"/>
        <end position="58"/>
    </location>
</feature>
<name>A0A7J0BQ63_9BACT</name>
<keyword evidence="1" id="KW-0472">Membrane</keyword>
<accession>A0A7J0BQ63</accession>
<keyword evidence="1" id="KW-0812">Transmembrane</keyword>
<dbReference type="EMBL" id="BLVP01000001">
    <property type="protein sequence ID" value="GFM35843.1"/>
    <property type="molecule type" value="Genomic_DNA"/>
</dbReference>
<keyword evidence="3" id="KW-1185">Reference proteome</keyword>
<sequence length="123" mass="14022">MTFTEFRLLIGSDWGLMLLSCILLYMFILRLRRVGGILGLTGTIATSVLILMLCWMQWNKYTVGQEILRIAEAEGTGYQLMTAEKKPLVAPRVLNVSGARYIIDMAEQHQQRHLPWTLIALPK</sequence>
<dbReference type="AlphaFoldDB" id="A0A7J0BQ63"/>